<dbReference type="InterPro" id="IPR008253">
    <property type="entry name" value="Marvel"/>
</dbReference>
<dbReference type="OrthoDB" id="20872at2759"/>
<gene>
    <name evidence="8" type="ORF">H103_02812</name>
</gene>
<evidence type="ECO:0000256" key="2">
    <source>
        <dbReference type="ARBA" id="ARBA00022692"/>
    </source>
</evidence>
<dbReference type="Pfam" id="PF01284">
    <property type="entry name" value="MARVEL"/>
    <property type="match status" value="1"/>
</dbReference>
<name>A0A022W7F3_TRIRU</name>
<dbReference type="AlphaFoldDB" id="A0A022W7F3"/>
<evidence type="ECO:0000256" key="3">
    <source>
        <dbReference type="ARBA" id="ARBA00022989"/>
    </source>
</evidence>
<feature type="transmembrane region" description="Helical" evidence="6">
    <location>
        <begin position="72"/>
        <end position="93"/>
    </location>
</feature>
<dbReference type="Proteomes" id="UP000023758">
    <property type="component" value="Unassembled WGS sequence"/>
</dbReference>
<feature type="transmembrane region" description="Helical" evidence="6">
    <location>
        <begin position="47"/>
        <end position="66"/>
    </location>
</feature>
<dbReference type="GO" id="GO:0016020">
    <property type="term" value="C:membrane"/>
    <property type="evidence" value="ECO:0007669"/>
    <property type="project" value="UniProtKB-SubCell"/>
</dbReference>
<evidence type="ECO:0000256" key="6">
    <source>
        <dbReference type="SAM" id="Phobius"/>
    </source>
</evidence>
<evidence type="ECO:0000256" key="4">
    <source>
        <dbReference type="ARBA" id="ARBA00023136"/>
    </source>
</evidence>
<dbReference type="HOGENOM" id="CLU_099909_2_0_1"/>
<comment type="subcellular location">
    <subcellularLocation>
        <location evidence="1">Membrane</location>
        <topology evidence="1">Multi-pass membrane protein</topology>
    </subcellularLocation>
</comment>
<evidence type="ECO:0000259" key="7">
    <source>
        <dbReference type="Pfam" id="PF01284"/>
    </source>
</evidence>
<keyword evidence="2 6" id="KW-0812">Transmembrane</keyword>
<sequence length="172" mass="19542">MGLMSTLVRVFLMGSRFMQFACAGIVLGVSAWFIHRYGANGHLKYDIIISVLSIVFFLPGLLSPIIRTLGFMTFFIDLVFSYLWLTAFIFAVQDYSRSDCTNTSPRGGSCKYKRLIEAFTIGAMWFCICSLVLEVMNVMSHHREKNSYDGGHHKDIRRSGDTGRNDTYGRHI</sequence>
<evidence type="ECO:0000256" key="5">
    <source>
        <dbReference type="SAM" id="MobiDB-lite"/>
    </source>
</evidence>
<organism evidence="8">
    <name type="scientific">Trichophyton rubrum CBS 288.86</name>
    <dbReference type="NCBI Taxonomy" id="1215330"/>
    <lineage>
        <taxon>Eukaryota</taxon>
        <taxon>Fungi</taxon>
        <taxon>Dikarya</taxon>
        <taxon>Ascomycota</taxon>
        <taxon>Pezizomycotina</taxon>
        <taxon>Eurotiomycetes</taxon>
        <taxon>Eurotiomycetidae</taxon>
        <taxon>Onygenales</taxon>
        <taxon>Arthrodermataceae</taxon>
        <taxon>Trichophyton</taxon>
    </lineage>
</organism>
<dbReference type="PANTHER" id="PTHR39608">
    <property type="entry name" value="INTEGRAL MEMBRANE PROTEIN (AFU_ORTHOLOGUE AFUA_5G08640)"/>
    <property type="match status" value="1"/>
</dbReference>
<feature type="transmembrane region" description="Helical" evidence="6">
    <location>
        <begin position="114"/>
        <end position="133"/>
    </location>
</feature>
<feature type="region of interest" description="Disordered" evidence="5">
    <location>
        <begin position="144"/>
        <end position="172"/>
    </location>
</feature>
<dbReference type="EMBL" id="KK207790">
    <property type="protein sequence ID" value="EZF54355.1"/>
    <property type="molecule type" value="Genomic_DNA"/>
</dbReference>
<evidence type="ECO:0000256" key="1">
    <source>
        <dbReference type="ARBA" id="ARBA00004141"/>
    </source>
</evidence>
<keyword evidence="3 6" id="KW-1133">Transmembrane helix</keyword>
<evidence type="ECO:0000313" key="8">
    <source>
        <dbReference type="EMBL" id="EZF54355.1"/>
    </source>
</evidence>
<proteinExistence type="predicted"/>
<feature type="transmembrane region" description="Helical" evidence="6">
    <location>
        <begin position="17"/>
        <end position="35"/>
    </location>
</feature>
<dbReference type="PANTHER" id="PTHR39608:SF2">
    <property type="entry name" value="MARVEL DOMAIN-CONTAINING PROTEIN"/>
    <property type="match status" value="1"/>
</dbReference>
<accession>A0A022W7F3</accession>
<feature type="compositionally biased region" description="Basic and acidic residues" evidence="5">
    <location>
        <begin position="145"/>
        <end position="172"/>
    </location>
</feature>
<reference evidence="8" key="1">
    <citation type="submission" date="2014-02" db="EMBL/GenBank/DDBJ databases">
        <title>The Genome Sequence of Trichophyton rubrum (morphotype fischeri) CBS 288.86.</title>
        <authorList>
            <consortium name="The Broad Institute Genomics Platform"/>
            <person name="Cuomo C.A."/>
            <person name="White T.C."/>
            <person name="Graser Y."/>
            <person name="Martinez-Rossi N."/>
            <person name="Heitman J."/>
            <person name="Young S.K."/>
            <person name="Zeng Q."/>
            <person name="Gargeya S."/>
            <person name="Abouelleil A."/>
            <person name="Alvarado L."/>
            <person name="Chapman S.B."/>
            <person name="Gainer-Dewar J."/>
            <person name="Goldberg J."/>
            <person name="Griggs A."/>
            <person name="Gujja S."/>
            <person name="Hansen M."/>
            <person name="Howarth C."/>
            <person name="Imamovic A."/>
            <person name="Larimer J."/>
            <person name="Martinez D."/>
            <person name="Murphy C."/>
            <person name="Pearson M.D."/>
            <person name="Persinoti G."/>
            <person name="Poon T."/>
            <person name="Priest M."/>
            <person name="Roberts A.D."/>
            <person name="Saif S."/>
            <person name="Shea T.D."/>
            <person name="Sykes S.N."/>
            <person name="Wortman J."/>
            <person name="Nusbaum C."/>
            <person name="Birren B."/>
        </authorList>
    </citation>
    <scope>NUCLEOTIDE SEQUENCE [LARGE SCALE GENOMIC DNA]</scope>
    <source>
        <strain evidence="8">CBS 288.86</strain>
    </source>
</reference>
<feature type="domain" description="MARVEL" evidence="7">
    <location>
        <begin position="14"/>
        <end position="133"/>
    </location>
</feature>
<protein>
    <recommendedName>
        <fullName evidence="7">MARVEL domain-containing protein</fullName>
    </recommendedName>
</protein>
<keyword evidence="4 6" id="KW-0472">Membrane</keyword>